<dbReference type="Pfam" id="PF13424">
    <property type="entry name" value="TPR_12"/>
    <property type="match status" value="1"/>
</dbReference>
<dbReference type="InterPro" id="IPR027417">
    <property type="entry name" value="P-loop_NTPase"/>
</dbReference>
<dbReference type="AlphaFoldDB" id="A0A066U1Z3"/>
<dbReference type="Proteomes" id="UP000027345">
    <property type="component" value="Unassembled WGS sequence"/>
</dbReference>
<dbReference type="Gene3D" id="1.25.40.10">
    <property type="entry name" value="Tetratricopeptide repeat domain"/>
    <property type="match status" value="1"/>
</dbReference>
<accession>A0A066U1Z3</accession>
<reference evidence="2 3" key="1">
    <citation type="submission" date="2014-05" db="EMBL/GenBank/DDBJ databases">
        <title>Draft genome sequence of Amycolatopsis rifamycinica DSM 46095.</title>
        <authorList>
            <person name="Lal R."/>
            <person name="Saxena A."/>
            <person name="Kumari R."/>
            <person name="Mukherjee U."/>
            <person name="Singh P."/>
            <person name="Sangwan N."/>
            <person name="Mahato N.K."/>
        </authorList>
    </citation>
    <scope>NUCLEOTIDE SEQUENCE [LARGE SCALE GENOMIC DNA]</scope>
    <source>
        <strain evidence="2 3">DSM 46095</strain>
    </source>
</reference>
<gene>
    <name evidence="2" type="ORF">DV20_22595</name>
</gene>
<proteinExistence type="predicted"/>
<dbReference type="Gene3D" id="3.40.50.300">
    <property type="entry name" value="P-loop containing nucleotide triphosphate hydrolases"/>
    <property type="match status" value="1"/>
</dbReference>
<evidence type="ECO:0000259" key="1">
    <source>
        <dbReference type="Pfam" id="PF13191"/>
    </source>
</evidence>
<dbReference type="eggNOG" id="COG3063">
    <property type="taxonomic scope" value="Bacteria"/>
</dbReference>
<dbReference type="RefSeq" id="WP_043783306.1">
    <property type="nucleotide sequence ID" value="NZ_JMQI01000047.1"/>
</dbReference>
<dbReference type="InterPro" id="IPR011990">
    <property type="entry name" value="TPR-like_helical_dom_sf"/>
</dbReference>
<keyword evidence="3" id="KW-1185">Reference proteome</keyword>
<organism evidence="2 3">
    <name type="scientific">Amycolatopsis rifamycinica</name>
    <dbReference type="NCBI Taxonomy" id="287986"/>
    <lineage>
        <taxon>Bacteria</taxon>
        <taxon>Bacillati</taxon>
        <taxon>Actinomycetota</taxon>
        <taxon>Actinomycetes</taxon>
        <taxon>Pseudonocardiales</taxon>
        <taxon>Pseudonocardiaceae</taxon>
        <taxon>Amycolatopsis</taxon>
    </lineage>
</organism>
<dbReference type="STRING" id="287986.DV20_22595"/>
<dbReference type="Pfam" id="PF13191">
    <property type="entry name" value="AAA_16"/>
    <property type="match status" value="1"/>
</dbReference>
<sequence>MAPDRGTFYVRRWEEDQVLEQVQLVREHAASRAVLLYGPGGIGKTRMVRALAARDGADPSVRWIRPIDIDDSQYWLLDGLQRDIVASLDPRREYFADFVDHMDRLPGLSVQQVGKATMASHHRRSHELFAECYANYIAGSGKTVVITLDTVETMRSTFLLVSLAQWMKGLPGTLFVLSGRPVWGWETHDPIRDLLTVPPASLETIEIALTGFDEQDAHAFLDAGVLKDSLNEPQKSRLVALTGGHPLWLALAVDYLQHNDPPPEMSSDREAGNRMREAFRRRLVTPYRSSAFWPEAIKRLSVVRHSVDEGLWQSLMADRDLPADAADWHDAWRLLLDRPWIRPRANERYVTLHDALAEEIAQRLIPLHDQDESWRRERWQTAAETYEGLCDAEYADVVRAQAEVFREPAPNARALFEKVAELDIRKRELDQLRAAGLFYRLLTDFEGGTSRFTAEFAEAAERDDVHFQELACHELERFLPPATPQPPLEDAVGVVIDRFRDWLAGQPQRYLEIGLDVARFLRHASQPQAALALLDRLPASAAGTELKYRLANERGNAWLGVPGRVEEAQPHFEEALAFADRLPSPQREHLRAQGYKELGFYCRNLGKWAEADRNYKSAYDVIVPKTGPGASARDREELASIQANWAYLKALQGDYDDARNLVEPALAVRRKLGAKHAIAVSLSVSAEIYRYERKFTRAWEQYRQAEELFTELRTGSWLGLVHQEAAICLMQAHEEGLDLVEKPMARARKMICSALDICRDYGVRWYPSALNRAGRIFGADDPDSGLRHLDQAIAEASRIADGWFLSASLIEYLELTYRAWSETGDDRYRSLIRERVSDVENAIRHYRFADLDARWRLLQGHLEVHDALRSDRPETLLEAAVEHYSQGFSILAGARVGSHGASAIADEFERFHQLFAMLPQNVQIDWYTLLRDRWAAEGDRSTSLLARLEQLY</sequence>
<evidence type="ECO:0000313" key="3">
    <source>
        <dbReference type="Proteomes" id="UP000027345"/>
    </source>
</evidence>
<name>A0A066U1Z3_9PSEU</name>
<feature type="domain" description="Orc1-like AAA ATPase" evidence="1">
    <location>
        <begin position="7"/>
        <end position="157"/>
    </location>
</feature>
<dbReference type="InterPro" id="IPR041664">
    <property type="entry name" value="AAA_16"/>
</dbReference>
<comment type="caution">
    <text evidence="2">The sequence shown here is derived from an EMBL/GenBank/DDBJ whole genome shotgun (WGS) entry which is preliminary data.</text>
</comment>
<dbReference type="EMBL" id="JMQI01000047">
    <property type="protein sequence ID" value="KDN19892.1"/>
    <property type="molecule type" value="Genomic_DNA"/>
</dbReference>
<evidence type="ECO:0000313" key="2">
    <source>
        <dbReference type="EMBL" id="KDN19892.1"/>
    </source>
</evidence>
<dbReference type="SUPFAM" id="SSF52540">
    <property type="entry name" value="P-loop containing nucleoside triphosphate hydrolases"/>
    <property type="match status" value="1"/>
</dbReference>
<dbReference type="SUPFAM" id="SSF48452">
    <property type="entry name" value="TPR-like"/>
    <property type="match status" value="1"/>
</dbReference>
<dbReference type="OrthoDB" id="3647056at2"/>
<protein>
    <recommendedName>
        <fullName evidence="1">Orc1-like AAA ATPase domain-containing protein</fullName>
    </recommendedName>
</protein>